<dbReference type="AlphaFoldDB" id="A0A5B0DTF0"/>
<dbReference type="OrthoDB" id="9800654at2"/>
<comment type="similarity">
    <text evidence="1">Belongs to the ABC transporter superfamily.</text>
</comment>
<dbReference type="GO" id="GO:0022857">
    <property type="term" value="F:transmembrane transporter activity"/>
    <property type="evidence" value="ECO:0007669"/>
    <property type="project" value="InterPro"/>
</dbReference>
<evidence type="ECO:0000313" key="10">
    <source>
        <dbReference type="Proteomes" id="UP000324738"/>
    </source>
</evidence>
<keyword evidence="6" id="KW-1278">Translocase</keyword>
<dbReference type="NCBIfam" id="TIGR01189">
    <property type="entry name" value="ccmA"/>
    <property type="match status" value="1"/>
</dbReference>
<dbReference type="EMBL" id="VTWH01000003">
    <property type="protein sequence ID" value="KAA0969716.1"/>
    <property type="molecule type" value="Genomic_DNA"/>
</dbReference>
<dbReference type="GO" id="GO:0005524">
    <property type="term" value="F:ATP binding"/>
    <property type="evidence" value="ECO:0007669"/>
    <property type="project" value="UniProtKB-KW"/>
</dbReference>
<gene>
    <name evidence="9" type="primary">ccmA</name>
    <name evidence="9" type="ORF">FPY71_14465</name>
</gene>
<evidence type="ECO:0000256" key="6">
    <source>
        <dbReference type="ARBA" id="ARBA00022967"/>
    </source>
</evidence>
<name>A0A5B0DTF0_9HYPH</name>
<dbReference type="Gene3D" id="3.40.50.300">
    <property type="entry name" value="P-loop containing nucleotide triphosphate hydrolases"/>
    <property type="match status" value="1"/>
</dbReference>
<organism evidence="9 10">
    <name type="scientific">Aureimonas fodinaquatilis</name>
    <dbReference type="NCBI Taxonomy" id="2565783"/>
    <lineage>
        <taxon>Bacteria</taxon>
        <taxon>Pseudomonadati</taxon>
        <taxon>Pseudomonadota</taxon>
        <taxon>Alphaproteobacteria</taxon>
        <taxon>Hyphomicrobiales</taxon>
        <taxon>Aurantimonadaceae</taxon>
        <taxon>Aureimonas</taxon>
    </lineage>
</organism>
<dbReference type="PANTHER" id="PTHR43499">
    <property type="entry name" value="ABC TRANSPORTER I FAMILY MEMBER 1"/>
    <property type="match status" value="1"/>
</dbReference>
<reference evidence="9 10" key="1">
    <citation type="submission" date="2019-08" db="EMBL/GenBank/DDBJ databases">
        <title>Aureimonas fodiniaquatilis sp. nov., isolated from a coal mine wastewater.</title>
        <authorList>
            <person name="Kim W."/>
        </authorList>
    </citation>
    <scope>NUCLEOTIDE SEQUENCE [LARGE SCALE GENOMIC DNA]</scope>
    <source>
        <strain evidence="9 10">CAU 1482</strain>
    </source>
</reference>
<dbReference type="GO" id="GO:0016887">
    <property type="term" value="F:ATP hydrolysis activity"/>
    <property type="evidence" value="ECO:0007669"/>
    <property type="project" value="InterPro"/>
</dbReference>
<evidence type="ECO:0000256" key="7">
    <source>
        <dbReference type="ARBA" id="ARBA00023136"/>
    </source>
</evidence>
<keyword evidence="4" id="KW-0201">Cytochrome c-type biogenesis</keyword>
<evidence type="ECO:0000256" key="5">
    <source>
        <dbReference type="ARBA" id="ARBA00022840"/>
    </source>
</evidence>
<dbReference type="InterPro" id="IPR003593">
    <property type="entry name" value="AAA+_ATPase"/>
</dbReference>
<dbReference type="InterPro" id="IPR003439">
    <property type="entry name" value="ABC_transporter-like_ATP-bd"/>
</dbReference>
<evidence type="ECO:0000256" key="1">
    <source>
        <dbReference type="ARBA" id="ARBA00005417"/>
    </source>
</evidence>
<dbReference type="InterPro" id="IPR005895">
    <property type="entry name" value="ABC_transptr_haem_export_CcmA"/>
</dbReference>
<keyword evidence="5 9" id="KW-0067">ATP-binding</keyword>
<comment type="caution">
    <text evidence="9">The sequence shown here is derived from an EMBL/GenBank/DDBJ whole genome shotgun (WGS) entry which is preliminary data.</text>
</comment>
<protein>
    <submittedName>
        <fullName evidence="9">Heme ABC exporter ATP-binding protein CcmA</fullName>
    </submittedName>
</protein>
<evidence type="ECO:0000256" key="3">
    <source>
        <dbReference type="ARBA" id="ARBA00022741"/>
    </source>
</evidence>
<evidence type="ECO:0000256" key="2">
    <source>
        <dbReference type="ARBA" id="ARBA00022448"/>
    </source>
</evidence>
<dbReference type="RefSeq" id="WP_149301127.1">
    <property type="nucleotide sequence ID" value="NZ_VTWH01000003.1"/>
</dbReference>
<keyword evidence="3" id="KW-0547">Nucleotide-binding</keyword>
<accession>A0A5B0DTF0</accession>
<keyword evidence="10" id="KW-1185">Reference proteome</keyword>
<dbReference type="SMART" id="SM00382">
    <property type="entry name" value="AAA"/>
    <property type="match status" value="1"/>
</dbReference>
<proteinExistence type="inferred from homology"/>
<dbReference type="Proteomes" id="UP000324738">
    <property type="component" value="Unassembled WGS sequence"/>
</dbReference>
<dbReference type="PANTHER" id="PTHR43499:SF1">
    <property type="entry name" value="ABC TRANSPORTER I FAMILY MEMBER 1"/>
    <property type="match status" value="1"/>
</dbReference>
<dbReference type="GO" id="GO:0017004">
    <property type="term" value="P:cytochrome complex assembly"/>
    <property type="evidence" value="ECO:0007669"/>
    <property type="project" value="UniProtKB-KW"/>
</dbReference>
<keyword evidence="7" id="KW-0472">Membrane</keyword>
<evidence type="ECO:0000313" key="9">
    <source>
        <dbReference type="EMBL" id="KAA0969716.1"/>
    </source>
</evidence>
<keyword evidence="2" id="KW-0813">Transport</keyword>
<sequence length="220" mass="23473">MLKITLHGLAAERGGTLLVPPQDLALSAGQGLIITGDNGAGKSTFLRVIAGLLPSAAGHITIDGAMASDGEPATRCSEICHYVGHRNGMKPHMSVRANLSFWQKFLQSDDARAIDAALLALNLFDFADLPFGYLSAGQQRRVALCRLLVAPRKLWLLDEPTNALDAASQELFFALIGAHLTAGGIVMAATHQPLQIADARKLVLTRAQPDVDAFDEGLWL</sequence>
<dbReference type="Pfam" id="PF00005">
    <property type="entry name" value="ABC_tran"/>
    <property type="match status" value="1"/>
</dbReference>
<dbReference type="InterPro" id="IPR027417">
    <property type="entry name" value="P-loop_NTPase"/>
</dbReference>
<feature type="domain" description="ABC transporter" evidence="8">
    <location>
        <begin position="4"/>
        <end position="220"/>
    </location>
</feature>
<dbReference type="InterPro" id="IPR017871">
    <property type="entry name" value="ABC_transporter-like_CS"/>
</dbReference>
<dbReference type="PROSITE" id="PS00211">
    <property type="entry name" value="ABC_TRANSPORTER_1"/>
    <property type="match status" value="1"/>
</dbReference>
<dbReference type="SUPFAM" id="SSF52540">
    <property type="entry name" value="P-loop containing nucleoside triphosphate hydrolases"/>
    <property type="match status" value="1"/>
</dbReference>
<dbReference type="PROSITE" id="PS50893">
    <property type="entry name" value="ABC_TRANSPORTER_2"/>
    <property type="match status" value="1"/>
</dbReference>
<evidence type="ECO:0000259" key="8">
    <source>
        <dbReference type="PROSITE" id="PS50893"/>
    </source>
</evidence>
<evidence type="ECO:0000256" key="4">
    <source>
        <dbReference type="ARBA" id="ARBA00022748"/>
    </source>
</evidence>